<dbReference type="InterPro" id="IPR018060">
    <property type="entry name" value="HTH_AraC"/>
</dbReference>
<dbReference type="PROSITE" id="PS01124">
    <property type="entry name" value="HTH_ARAC_FAMILY_2"/>
    <property type="match status" value="1"/>
</dbReference>
<sequence>MLDEILSAWLLTSLEDKHSDLVRQILPLLKNTPITDIGEKLHRSQRTIERSFMRVTRLTMKQYNSMVCLEAILNYLSQLDEDEIDWANVAGKYDFSDQSHFIRHIKSSIGRTPAEYAKKRDLAIDTYGNFEFN</sequence>
<dbReference type="SUPFAM" id="SSF46689">
    <property type="entry name" value="Homeodomain-like"/>
    <property type="match status" value="1"/>
</dbReference>
<dbReference type="SMART" id="SM00342">
    <property type="entry name" value="HTH_ARAC"/>
    <property type="match status" value="1"/>
</dbReference>
<protein>
    <submittedName>
        <fullName evidence="4">Helix-turn-helix domain-containing protein</fullName>
    </submittedName>
</protein>
<evidence type="ECO:0000259" key="3">
    <source>
        <dbReference type="PROSITE" id="PS01124"/>
    </source>
</evidence>
<keyword evidence="5" id="KW-1185">Reference proteome</keyword>
<dbReference type="Pfam" id="PF12833">
    <property type="entry name" value="HTH_18"/>
    <property type="match status" value="1"/>
</dbReference>
<dbReference type="Gene3D" id="1.10.10.60">
    <property type="entry name" value="Homeodomain-like"/>
    <property type="match status" value="1"/>
</dbReference>
<evidence type="ECO:0000313" key="5">
    <source>
        <dbReference type="Proteomes" id="UP001228690"/>
    </source>
</evidence>
<gene>
    <name evidence="4" type="ORF">P0082_09735</name>
</gene>
<reference evidence="4 5" key="1">
    <citation type="submission" date="2023-04" db="EMBL/GenBank/DDBJ databases">
        <title>Spirochaete genome identified in red abalone sample constitutes a novel genus.</title>
        <authorList>
            <person name="Sharma S.P."/>
            <person name="Purcell C.M."/>
            <person name="Hyde J.R."/>
            <person name="Severin A.J."/>
        </authorList>
    </citation>
    <scope>NUCLEOTIDE SEQUENCE [LARGE SCALE GENOMIC DNA]</scope>
    <source>
        <strain evidence="4 5">SP-2023</strain>
    </source>
</reference>
<keyword evidence="1" id="KW-0805">Transcription regulation</keyword>
<name>A0ABY8MGS6_9SPIO</name>
<dbReference type="EMBL" id="CP123443">
    <property type="protein sequence ID" value="WGK68755.1"/>
    <property type="molecule type" value="Genomic_DNA"/>
</dbReference>
<organism evidence="4 5">
    <name type="scientific">Candidatus Haliotispira prima</name>
    <dbReference type="NCBI Taxonomy" id="3034016"/>
    <lineage>
        <taxon>Bacteria</taxon>
        <taxon>Pseudomonadati</taxon>
        <taxon>Spirochaetota</taxon>
        <taxon>Spirochaetia</taxon>
        <taxon>Spirochaetales</taxon>
        <taxon>Spirochaetaceae</taxon>
        <taxon>Candidatus Haliotispira</taxon>
    </lineage>
</organism>
<evidence type="ECO:0000256" key="1">
    <source>
        <dbReference type="ARBA" id="ARBA00023015"/>
    </source>
</evidence>
<keyword evidence="2" id="KW-0804">Transcription</keyword>
<dbReference type="InterPro" id="IPR009057">
    <property type="entry name" value="Homeodomain-like_sf"/>
</dbReference>
<dbReference type="RefSeq" id="WP_326926941.1">
    <property type="nucleotide sequence ID" value="NZ_CP123443.1"/>
</dbReference>
<proteinExistence type="predicted"/>
<feature type="domain" description="HTH araC/xylS-type" evidence="3">
    <location>
        <begin position="19"/>
        <end position="119"/>
    </location>
</feature>
<accession>A0ABY8MGS6</accession>
<dbReference type="Proteomes" id="UP001228690">
    <property type="component" value="Chromosome"/>
</dbReference>
<evidence type="ECO:0000313" key="4">
    <source>
        <dbReference type="EMBL" id="WGK68755.1"/>
    </source>
</evidence>
<evidence type="ECO:0000256" key="2">
    <source>
        <dbReference type="ARBA" id="ARBA00023163"/>
    </source>
</evidence>